<sequence>MKQARYFPFNLIMMQKIFTSIILILLTFTTQAGQFEQTLGKFNKVKIIGNYEVNLIQGDVSKIVVDNKDAKVPDEAILFSIIDTILTVQLQYDTYVKRNLTIDIYYQELIEIEGKRGVRISCQTPFTNDLSLFVNAGGKIDVKVNTENLLVKVSSGGSIHVDGKVTYLKADVNAGGLIGASFLLVETCAATVQMGGEIILNVTNSLVATVKAGGVISYKGNPVELSKSIKLGGTIEKL</sequence>
<name>A0A2W1MVW9_9FLAO</name>
<dbReference type="Proteomes" id="UP000249248">
    <property type="component" value="Unassembled WGS sequence"/>
</dbReference>
<dbReference type="Pfam" id="PF10988">
    <property type="entry name" value="DUF2807"/>
    <property type="match status" value="1"/>
</dbReference>
<gene>
    <name evidence="2" type="ORF">DNU06_15125</name>
</gene>
<dbReference type="EMBL" id="QKSB01000013">
    <property type="protein sequence ID" value="PZE15977.1"/>
    <property type="molecule type" value="Genomic_DNA"/>
</dbReference>
<evidence type="ECO:0000259" key="1">
    <source>
        <dbReference type="Pfam" id="PF10988"/>
    </source>
</evidence>
<comment type="caution">
    <text evidence="2">The sequence shown here is derived from an EMBL/GenBank/DDBJ whole genome shotgun (WGS) entry which is preliminary data.</text>
</comment>
<dbReference type="AlphaFoldDB" id="A0A2W1MVW9"/>
<feature type="domain" description="Putative auto-transporter adhesin head GIN" evidence="1">
    <location>
        <begin position="42"/>
        <end position="222"/>
    </location>
</feature>
<accession>A0A2W1MVW9</accession>
<dbReference type="Gene3D" id="2.160.20.120">
    <property type="match status" value="1"/>
</dbReference>
<organism evidence="2 3">
    <name type="scientific">Putridiphycobacter roseus</name>
    <dbReference type="NCBI Taxonomy" id="2219161"/>
    <lineage>
        <taxon>Bacteria</taxon>
        <taxon>Pseudomonadati</taxon>
        <taxon>Bacteroidota</taxon>
        <taxon>Flavobacteriia</taxon>
        <taxon>Flavobacteriales</taxon>
        <taxon>Crocinitomicaceae</taxon>
        <taxon>Putridiphycobacter</taxon>
    </lineage>
</organism>
<evidence type="ECO:0000313" key="2">
    <source>
        <dbReference type="EMBL" id="PZE15977.1"/>
    </source>
</evidence>
<evidence type="ECO:0000313" key="3">
    <source>
        <dbReference type="Proteomes" id="UP000249248"/>
    </source>
</evidence>
<proteinExistence type="predicted"/>
<protein>
    <recommendedName>
        <fullName evidence="1">Putative auto-transporter adhesin head GIN domain-containing protein</fullName>
    </recommendedName>
</protein>
<keyword evidence="3" id="KW-1185">Reference proteome</keyword>
<reference evidence="2 3" key="1">
    <citation type="submission" date="2018-06" db="EMBL/GenBank/DDBJ databases">
        <title>The draft genome sequence of Crocinitomix sp. SM1701.</title>
        <authorList>
            <person name="Zhang X."/>
        </authorList>
    </citation>
    <scope>NUCLEOTIDE SEQUENCE [LARGE SCALE GENOMIC DNA]</scope>
    <source>
        <strain evidence="2 3">SM1701</strain>
    </source>
</reference>
<dbReference type="InterPro" id="IPR021255">
    <property type="entry name" value="DUF2807"/>
</dbReference>